<dbReference type="SUPFAM" id="SSF109635">
    <property type="entry name" value="DnaK suppressor protein DksA, alpha-hairpin domain"/>
    <property type="match status" value="1"/>
</dbReference>
<evidence type="ECO:0000256" key="1">
    <source>
        <dbReference type="ARBA" id="ARBA00022723"/>
    </source>
</evidence>
<dbReference type="NCBIfam" id="TIGR02890">
    <property type="entry name" value="bacill_yteA"/>
    <property type="match status" value="1"/>
</dbReference>
<proteinExistence type="predicted"/>
<evidence type="ECO:0000256" key="2">
    <source>
        <dbReference type="ARBA" id="ARBA00022771"/>
    </source>
</evidence>
<evidence type="ECO:0000256" key="3">
    <source>
        <dbReference type="ARBA" id="ARBA00022833"/>
    </source>
</evidence>
<feature type="compositionally biased region" description="Basic and acidic residues" evidence="5">
    <location>
        <begin position="238"/>
        <end position="251"/>
    </location>
</feature>
<dbReference type="EMBL" id="AVPG01000010">
    <property type="protein sequence ID" value="KGX86839.1"/>
    <property type="molecule type" value="Genomic_DNA"/>
</dbReference>
<evidence type="ECO:0000313" key="8">
    <source>
        <dbReference type="Proteomes" id="UP000030401"/>
    </source>
</evidence>
<dbReference type="InterPro" id="IPR037187">
    <property type="entry name" value="DnaK_N"/>
</dbReference>
<evidence type="ECO:0000259" key="6">
    <source>
        <dbReference type="Pfam" id="PF01258"/>
    </source>
</evidence>
<dbReference type="PROSITE" id="PS51128">
    <property type="entry name" value="ZF_DKSA_2"/>
    <property type="match status" value="1"/>
</dbReference>
<keyword evidence="8" id="KW-1185">Reference proteome</keyword>
<dbReference type="Pfam" id="PF01258">
    <property type="entry name" value="zf-dskA_traR"/>
    <property type="match status" value="1"/>
</dbReference>
<feature type="domain" description="Zinc finger DksA/TraR C4-type" evidence="6">
    <location>
        <begin position="89"/>
        <end position="116"/>
    </location>
</feature>
<organism evidence="7 8">
    <name type="scientific">Pontibacillus litoralis JSM 072002</name>
    <dbReference type="NCBI Taxonomy" id="1385512"/>
    <lineage>
        <taxon>Bacteria</taxon>
        <taxon>Bacillati</taxon>
        <taxon>Bacillota</taxon>
        <taxon>Bacilli</taxon>
        <taxon>Bacillales</taxon>
        <taxon>Bacillaceae</taxon>
        <taxon>Pontibacillus</taxon>
    </lineage>
</organism>
<feature type="compositionally biased region" description="Basic and acidic residues" evidence="5">
    <location>
        <begin position="122"/>
        <end position="132"/>
    </location>
</feature>
<dbReference type="PANTHER" id="PTHR33823">
    <property type="entry name" value="RNA POLYMERASE-BINDING TRANSCRIPTION FACTOR DKSA-RELATED"/>
    <property type="match status" value="1"/>
</dbReference>
<dbReference type="PANTHER" id="PTHR33823:SF4">
    <property type="entry name" value="GENERAL STRESS PROTEIN 16O"/>
    <property type="match status" value="1"/>
</dbReference>
<evidence type="ECO:0000256" key="4">
    <source>
        <dbReference type="PROSITE-ProRule" id="PRU00510"/>
    </source>
</evidence>
<dbReference type="Gene3D" id="1.20.120.910">
    <property type="entry name" value="DksA, coiled-coil domain"/>
    <property type="match status" value="1"/>
</dbReference>
<dbReference type="GO" id="GO:0008270">
    <property type="term" value="F:zinc ion binding"/>
    <property type="evidence" value="ECO:0007669"/>
    <property type="project" value="UniProtKB-KW"/>
</dbReference>
<keyword evidence="2" id="KW-0863">Zinc-finger</keyword>
<keyword evidence="3" id="KW-0862">Zinc</keyword>
<protein>
    <recommendedName>
        <fullName evidence="6">Zinc finger DksA/TraR C4-type domain-containing protein</fullName>
    </recommendedName>
</protein>
<dbReference type="STRING" id="1385512.N784_03000"/>
<sequence>MLTTEQLSHLQAQLHKQQDILMEHLKQNNHFNLQSESMQQSVGELSNYDNHPGDTASELYEREKDIALNEHAEKELSDIVDALHRMSSGDYGRCVSCGEPIPYDRLEAIPTTKYCAKHSPQQKHEENERPIEEEVLEPGYQKRADKRKGTNFFDGEDSWQAVARYGTSETPSDFSGQHIEHYNQAYINSAENVGSVEAYENFTGITMEGKEKRTYPNDQHKEYEQSLDEANEMSILGDLHDSRKDSYLEEE</sequence>
<evidence type="ECO:0000256" key="5">
    <source>
        <dbReference type="SAM" id="MobiDB-lite"/>
    </source>
</evidence>
<dbReference type="InterPro" id="IPR000962">
    <property type="entry name" value="Znf_DskA_TraR"/>
</dbReference>
<dbReference type="RefSeq" id="WP_036833943.1">
    <property type="nucleotide sequence ID" value="NZ_AVPG01000010.1"/>
</dbReference>
<dbReference type="OrthoDB" id="9811543at2"/>
<feature type="region of interest" description="Disordered" evidence="5">
    <location>
        <begin position="227"/>
        <end position="251"/>
    </location>
</feature>
<dbReference type="AlphaFoldDB" id="A0A0A5G458"/>
<gene>
    <name evidence="7" type="ORF">N784_03000</name>
</gene>
<keyword evidence="1" id="KW-0479">Metal-binding</keyword>
<feature type="zinc finger region" description="dksA C4-type" evidence="4">
    <location>
        <begin position="94"/>
        <end position="118"/>
    </location>
</feature>
<reference evidence="7 8" key="1">
    <citation type="submission" date="2013-08" db="EMBL/GenBank/DDBJ databases">
        <authorList>
            <person name="Huang J."/>
            <person name="Wang G."/>
        </authorList>
    </citation>
    <scope>NUCLEOTIDE SEQUENCE [LARGE SCALE GENOMIC DNA]</scope>
    <source>
        <strain evidence="7 8">JSM 072002</strain>
    </source>
</reference>
<feature type="region of interest" description="Disordered" evidence="5">
    <location>
        <begin position="117"/>
        <end position="151"/>
    </location>
</feature>
<dbReference type="eggNOG" id="COG1734">
    <property type="taxonomic scope" value="Bacteria"/>
</dbReference>
<evidence type="ECO:0000313" key="7">
    <source>
        <dbReference type="EMBL" id="KGX86839.1"/>
    </source>
</evidence>
<comment type="caution">
    <text evidence="7">The sequence shown here is derived from an EMBL/GenBank/DDBJ whole genome shotgun (WGS) entry which is preliminary data.</text>
</comment>
<dbReference type="InterPro" id="IPR014240">
    <property type="entry name" value="YteA"/>
</dbReference>
<dbReference type="SUPFAM" id="SSF57716">
    <property type="entry name" value="Glucocorticoid receptor-like (DNA-binding domain)"/>
    <property type="match status" value="1"/>
</dbReference>
<name>A0A0A5G458_9BACI</name>
<accession>A0A0A5G458</accession>
<dbReference type="Proteomes" id="UP000030401">
    <property type="component" value="Unassembled WGS sequence"/>
</dbReference>